<evidence type="ECO:0008006" key="4">
    <source>
        <dbReference type="Google" id="ProtNLM"/>
    </source>
</evidence>
<feature type="region of interest" description="Disordered" evidence="1">
    <location>
        <begin position="349"/>
        <end position="392"/>
    </location>
</feature>
<dbReference type="KEGG" id="ntp:CRH09_35945"/>
<accession>A0A291RTZ3</accession>
<name>A0A291RTZ3_9NOCA</name>
<organism evidence="2 3">
    <name type="scientific">Nocardia terpenica</name>
    <dbReference type="NCBI Taxonomy" id="455432"/>
    <lineage>
        <taxon>Bacteria</taxon>
        <taxon>Bacillati</taxon>
        <taxon>Actinomycetota</taxon>
        <taxon>Actinomycetes</taxon>
        <taxon>Mycobacteriales</taxon>
        <taxon>Nocardiaceae</taxon>
        <taxon>Nocardia</taxon>
    </lineage>
</organism>
<dbReference type="Gene3D" id="3.90.1690.10">
    <property type="entry name" value="phage-related protein like domain"/>
    <property type="match status" value="1"/>
</dbReference>
<evidence type="ECO:0000313" key="3">
    <source>
        <dbReference type="Proteomes" id="UP000221961"/>
    </source>
</evidence>
<dbReference type="AlphaFoldDB" id="A0A291RTZ3"/>
<dbReference type="InterPro" id="IPR053738">
    <property type="entry name" value="Lambda_capsid_assembly"/>
</dbReference>
<protein>
    <recommendedName>
        <fullName evidence="4">Major capsid protein E</fullName>
    </recommendedName>
</protein>
<gene>
    <name evidence="2" type="ORF">CRH09_35945</name>
</gene>
<evidence type="ECO:0000313" key="2">
    <source>
        <dbReference type="EMBL" id="ATL70777.1"/>
    </source>
</evidence>
<dbReference type="Pfam" id="PF03864">
    <property type="entry name" value="Phage_cap_E"/>
    <property type="match status" value="1"/>
</dbReference>
<dbReference type="InterPro" id="IPR005564">
    <property type="entry name" value="Major_capsid_GpE"/>
</dbReference>
<evidence type="ECO:0000256" key="1">
    <source>
        <dbReference type="SAM" id="MobiDB-lite"/>
    </source>
</evidence>
<proteinExistence type="predicted"/>
<reference evidence="2 3" key="1">
    <citation type="submission" date="2017-10" db="EMBL/GenBank/DDBJ databases">
        <title>Comparative genomics between pathogenic Norcardia.</title>
        <authorList>
            <person name="Zeng L."/>
        </authorList>
    </citation>
    <scope>NUCLEOTIDE SEQUENCE [LARGE SCALE GENOMIC DNA]</scope>
    <source>
        <strain evidence="2 3">NC_YFY_NT001</strain>
    </source>
</reference>
<dbReference type="GeneID" id="88362645"/>
<sequence length="392" mass="42625">MPIFYDAPIVPDTLTTYIRAQPLPTGNQLSALFPEEFKPENMVDFMEVVKKTRTASYRSFDGRIHVSARDRGTQKRVPLAPLSDSLGQGEYERLQLEFAKLGGTAKIQLENALYNDAENLTSYIRNRVELAWGDVLADGKLTIAEGGLNSEADYGIPDDHKVTAATLWTDVEKSDPINDLMAWSDIWTKDNGDAPGHILTSLKITRALQRNKSLIAAITGSTIGKTFVSLDEINTFLSSNGLPILLPHYDTLLDVEGTDTRVLPDNLAILLPTDKRELGYMAWGMTATALELMQAGQTEYTFADAPGIVGVVIKEGPPFRQYTFVDAVGQPILENPYKIIIGTVGDAASNVDTKPKAEPASAPEPKETNSEAASDTAKRPGRPAKTSDAAGN</sequence>
<dbReference type="EMBL" id="CP023778">
    <property type="protein sequence ID" value="ATL70777.1"/>
    <property type="molecule type" value="Genomic_DNA"/>
</dbReference>
<dbReference type="RefSeq" id="WP_098697722.1">
    <property type="nucleotide sequence ID" value="NZ_CP023778.1"/>
</dbReference>
<dbReference type="Proteomes" id="UP000221961">
    <property type="component" value="Chromosome"/>
</dbReference>